<gene>
    <name evidence="1" type="ORF">C4B59_06255</name>
</gene>
<evidence type="ECO:0000313" key="1">
    <source>
        <dbReference type="EMBL" id="PXF60951.1"/>
    </source>
</evidence>
<protein>
    <submittedName>
        <fullName evidence="1">Uncharacterized protein</fullName>
    </submittedName>
</protein>
<dbReference type="Proteomes" id="UP000248329">
    <property type="component" value="Unassembled WGS sequence"/>
</dbReference>
<reference evidence="1" key="1">
    <citation type="submission" date="2018-01" db="EMBL/GenBank/DDBJ databases">
        <authorList>
            <person name="Krukenberg V."/>
        </authorList>
    </citation>
    <scope>NUCLEOTIDE SEQUENCE</scope>
    <source>
        <strain evidence="1">E20ANME2</strain>
    </source>
</reference>
<name>A0AC61L3B6_9EURY</name>
<evidence type="ECO:0000313" key="2">
    <source>
        <dbReference type="Proteomes" id="UP000248329"/>
    </source>
</evidence>
<comment type="caution">
    <text evidence="1">The sequence shown here is derived from an EMBL/GenBank/DDBJ whole genome shotgun (WGS) entry which is preliminary data.</text>
</comment>
<organism evidence="1 2">
    <name type="scientific">Candidatus Methanogaster sp</name>
    <dbReference type="NCBI Taxonomy" id="3386292"/>
    <lineage>
        <taxon>Archaea</taxon>
        <taxon>Methanobacteriati</taxon>
        <taxon>Methanobacteriota</taxon>
        <taxon>Stenosarchaea group</taxon>
        <taxon>Methanomicrobia</taxon>
        <taxon>Methanosarcinales</taxon>
        <taxon>ANME-2 cluster</taxon>
        <taxon>Candidatus Methanogasteraceae</taxon>
        <taxon>Candidatus Methanogaster</taxon>
    </lineage>
</organism>
<accession>A0AC61L3B6</accession>
<sequence>MKISGTILNAKNNTPVVSAKIKLAVQGNEIAAVVSDEHGRYDYSTDEDYIGQTIAYVIEKDGFEEKTFSSVIDKTEYQKKFLLREHEVIEDKKAKAKNIIIGISIFTVLILLFLATQPQLTVSPVQAQNGSLSLNSERDYTYSIDRAWPWNLPIIKHIGKLKWELLEDKDWIYLHDATGEGSQNVVITLYTPDSEFSPNPEGAYHANISIANNGSILWKNRLLTIPFNISNKKDKHPELSVNLRLSPNPRSINKEEPDTFKPVEIEIDNPGTGTLFWAVRSNVSWITLMVAEDKPKPGIGKIRFIDWLETGLKPKFGINFDQLDQELNKSRTNSATGRITVRANNDCKMKLYITATRKESEYEILHSRTELWNKTEVIYEYAKPDITPENVTGAAVNNSTAS</sequence>
<dbReference type="EMBL" id="PQXF01000009">
    <property type="protein sequence ID" value="PXF60951.1"/>
    <property type="molecule type" value="Genomic_DNA"/>
</dbReference>
<proteinExistence type="predicted"/>